<feature type="domain" description="PapC N-terminal" evidence="11">
    <location>
        <begin position="30"/>
        <end position="176"/>
    </location>
</feature>
<keyword evidence="8" id="KW-0998">Cell outer membrane</keyword>
<evidence type="ECO:0000256" key="2">
    <source>
        <dbReference type="ARBA" id="ARBA00008064"/>
    </source>
</evidence>
<reference evidence="13" key="1">
    <citation type="submission" date="2016-06" db="EMBL/GenBank/DDBJ databases">
        <authorList>
            <person name="Butler K."/>
        </authorList>
    </citation>
    <scope>NUCLEOTIDE SEQUENCE [LARGE SCALE GENOMIC DNA]</scope>
    <source>
        <strain evidence="13">GCSL-Mp20</strain>
    </source>
</reference>
<comment type="caution">
    <text evidence="12">The sequence shown here is derived from an EMBL/GenBank/DDBJ whole genome shotgun (WGS) entry which is preliminary data.</text>
</comment>
<dbReference type="Gene3D" id="2.60.40.2070">
    <property type="match status" value="1"/>
</dbReference>
<dbReference type="Pfam" id="PF13954">
    <property type="entry name" value="PapC_N"/>
    <property type="match status" value="1"/>
</dbReference>
<dbReference type="EMBL" id="LZEY01000061">
    <property type="protein sequence ID" value="OBU02183.1"/>
    <property type="molecule type" value="Genomic_DNA"/>
</dbReference>
<feature type="signal peptide" evidence="9">
    <location>
        <begin position="1"/>
        <end position="25"/>
    </location>
</feature>
<evidence type="ECO:0000256" key="8">
    <source>
        <dbReference type="ARBA" id="ARBA00023237"/>
    </source>
</evidence>
<dbReference type="Gene3D" id="3.10.20.410">
    <property type="match status" value="1"/>
</dbReference>
<evidence type="ECO:0000256" key="6">
    <source>
        <dbReference type="ARBA" id="ARBA00022729"/>
    </source>
</evidence>
<dbReference type="PANTHER" id="PTHR30451:SF10">
    <property type="entry name" value="OUTER MEMBRANE USHER PROTEIN YFCU-RELATED"/>
    <property type="match status" value="1"/>
</dbReference>
<dbReference type="InterPro" id="IPR025949">
    <property type="entry name" value="PapC-like_C"/>
</dbReference>
<evidence type="ECO:0000313" key="13">
    <source>
        <dbReference type="Proteomes" id="UP000092377"/>
    </source>
</evidence>
<keyword evidence="3" id="KW-0813">Transport</keyword>
<evidence type="ECO:0000256" key="5">
    <source>
        <dbReference type="ARBA" id="ARBA00022692"/>
    </source>
</evidence>
<evidence type="ECO:0000256" key="1">
    <source>
        <dbReference type="ARBA" id="ARBA00004571"/>
    </source>
</evidence>
<protein>
    <submittedName>
        <fullName evidence="12">Fimbriae usher protein StfC</fullName>
    </submittedName>
</protein>
<accession>A0A1B8GZF0</accession>
<dbReference type="InterPro" id="IPR042186">
    <property type="entry name" value="FimD_plug_dom"/>
</dbReference>
<organism evidence="12 13">
    <name type="scientific">Morganella psychrotolerans</name>
    <dbReference type="NCBI Taxonomy" id="368603"/>
    <lineage>
        <taxon>Bacteria</taxon>
        <taxon>Pseudomonadati</taxon>
        <taxon>Pseudomonadota</taxon>
        <taxon>Gammaproteobacteria</taxon>
        <taxon>Enterobacterales</taxon>
        <taxon>Morganellaceae</taxon>
        <taxon>Morganella</taxon>
    </lineage>
</organism>
<keyword evidence="7" id="KW-0472">Membrane</keyword>
<dbReference type="Gene3D" id="2.60.40.3110">
    <property type="match status" value="1"/>
</dbReference>
<dbReference type="GO" id="GO:0009297">
    <property type="term" value="P:pilus assembly"/>
    <property type="evidence" value="ECO:0007669"/>
    <property type="project" value="InterPro"/>
</dbReference>
<dbReference type="InterPro" id="IPR025885">
    <property type="entry name" value="PapC_N"/>
</dbReference>
<evidence type="ECO:0000259" key="10">
    <source>
        <dbReference type="Pfam" id="PF13953"/>
    </source>
</evidence>
<feature type="chain" id="PRO_5008609151" evidence="9">
    <location>
        <begin position="26"/>
        <end position="834"/>
    </location>
</feature>
<evidence type="ECO:0000259" key="11">
    <source>
        <dbReference type="Pfam" id="PF13954"/>
    </source>
</evidence>
<feature type="domain" description="PapC-like C-terminal" evidence="10">
    <location>
        <begin position="761"/>
        <end position="814"/>
    </location>
</feature>
<keyword evidence="4" id="KW-1134">Transmembrane beta strand</keyword>
<dbReference type="Proteomes" id="UP000092377">
    <property type="component" value="Unassembled WGS sequence"/>
</dbReference>
<dbReference type="InterPro" id="IPR043142">
    <property type="entry name" value="PapC-like_C_sf"/>
</dbReference>
<evidence type="ECO:0000256" key="4">
    <source>
        <dbReference type="ARBA" id="ARBA00022452"/>
    </source>
</evidence>
<dbReference type="Gene3D" id="2.60.40.2610">
    <property type="entry name" value="Outer membrane usher protein FimD, plug domain"/>
    <property type="match status" value="1"/>
</dbReference>
<dbReference type="AlphaFoldDB" id="A0A1B8GZF0"/>
<dbReference type="GO" id="GO:0009279">
    <property type="term" value="C:cell outer membrane"/>
    <property type="evidence" value="ECO:0007669"/>
    <property type="project" value="UniProtKB-SubCell"/>
</dbReference>
<dbReference type="OrthoDB" id="6554712at2"/>
<gene>
    <name evidence="12" type="ORF">AYY18_12410</name>
</gene>
<dbReference type="GO" id="GO:0015473">
    <property type="term" value="F:fimbrial usher porin activity"/>
    <property type="evidence" value="ECO:0007669"/>
    <property type="project" value="InterPro"/>
</dbReference>
<keyword evidence="6 9" id="KW-0732">Signal</keyword>
<dbReference type="Pfam" id="PF00577">
    <property type="entry name" value="Usher"/>
    <property type="match status" value="1"/>
</dbReference>
<evidence type="ECO:0000256" key="9">
    <source>
        <dbReference type="SAM" id="SignalP"/>
    </source>
</evidence>
<comment type="subcellular location">
    <subcellularLocation>
        <location evidence="1">Cell outer membrane</location>
        <topology evidence="1">Multi-pass membrane protein</topology>
    </subcellularLocation>
</comment>
<dbReference type="InterPro" id="IPR000015">
    <property type="entry name" value="Fimb_usher"/>
</dbReference>
<comment type="similarity">
    <text evidence="2">Belongs to the fimbrial export usher family.</text>
</comment>
<sequence>MKLTTTIKILAASIIVSLQINNAFAEEAVNFNTSFLDAESQEIDFSNFSRAHYVMPGTYPLAIKLNNHIIDSEENILFYTPEDDQEITLPCITPELFKQLALKEEWQNKAGWLNKDNLQCLDIRAIPEMQAAGDIPGNKLDINIPQAYMEYNDPAWDPPARWDDGIAGFIFDYNATATYSKYQKEQDHGKNDKKEVVGYGDVGVNLGAWRVRAEWQGTGGDQPDSTKRWQWNQVYGYRALRSISARLMMGEQYLTSELFESFRYLGLSLETDENMFPPLLRGYAPEVAGVARTNATVIIRQGERIVYQEQVSKGPFRIRDMNYIGDGILNVTIKEQDGSEQHFTIETSRLATLTRPGQFLFKLAAGKPMADNHKTEGPDFGVGSFSWGMNNNTTLFGGVLAAADYQNISAGIGRDIAPFGVFSVKVSYSRAQLDNLADKQNKNGASYSITYSKEFDAINSQLTFAGYRFSERNYMTMNQFVEQRYRGDNTDNNKEMYNIIFNKVFPSLRMNAYLNYSHQTFWNKPSINNYSLTLSRSFDWADKRNLSVSMSAYRTESDKSKDNGIYASLSVPLDDHKGMVSYSGSYNKKAHSNNINYYTDIDNASSYSLSVGEGDNHVNVAGFYSNEGGNNYLSLSGTYVQDDIVTLSGQSRGGMTLTKEGAAFHRNGNTMAPRILIDTNGAADISVRGTGKAVHSNHFGKAVIPTATAYSRSQLSLELDELPDNAEALTSVQAATLTSGAIGYRKFNIVEGYKIMSIIAMSDNSHPPFGASVLNDKNVEIGIIADNGAAYLTGIQPGQNLSVAWNGKTQCSLHIPATLADNFKFNMLLPCLKQ</sequence>
<keyword evidence="13" id="KW-1185">Reference proteome</keyword>
<dbReference type="RefSeq" id="WP_067406702.1">
    <property type="nucleotide sequence ID" value="NZ_LZEY01000061.1"/>
</dbReference>
<evidence type="ECO:0000256" key="7">
    <source>
        <dbReference type="ARBA" id="ARBA00023136"/>
    </source>
</evidence>
<name>A0A1B8GZF0_9GAMM</name>
<dbReference type="SUPFAM" id="SSF141729">
    <property type="entry name" value="FimD N-terminal domain-like"/>
    <property type="match status" value="1"/>
</dbReference>
<evidence type="ECO:0000256" key="3">
    <source>
        <dbReference type="ARBA" id="ARBA00022448"/>
    </source>
</evidence>
<dbReference type="InterPro" id="IPR037224">
    <property type="entry name" value="PapC_N_sf"/>
</dbReference>
<keyword evidence="5" id="KW-0812">Transmembrane</keyword>
<evidence type="ECO:0000313" key="12">
    <source>
        <dbReference type="EMBL" id="OBU02183.1"/>
    </source>
</evidence>
<proteinExistence type="inferred from homology"/>
<dbReference type="PANTHER" id="PTHR30451">
    <property type="entry name" value="OUTER MEMBRANE USHER PROTEIN"/>
    <property type="match status" value="1"/>
</dbReference>
<dbReference type="Pfam" id="PF13953">
    <property type="entry name" value="PapC_C"/>
    <property type="match status" value="1"/>
</dbReference>